<keyword evidence="8 16" id="KW-0227">DNA damage</keyword>
<dbReference type="RefSeq" id="WP_302243585.1">
    <property type="nucleotide sequence ID" value="NZ_JAULJQ010000002.1"/>
</dbReference>
<dbReference type="InterPro" id="IPR019760">
    <property type="entry name" value="DNA-dir_DNA_pol_A_CS"/>
</dbReference>
<keyword evidence="9 16" id="KW-0378">Hydrolase</keyword>
<evidence type="ECO:0000256" key="10">
    <source>
        <dbReference type="ARBA" id="ARBA00022839"/>
    </source>
</evidence>
<dbReference type="Pfam" id="PF01612">
    <property type="entry name" value="DNA_pol_A_exo1"/>
    <property type="match status" value="1"/>
</dbReference>
<evidence type="ECO:0000256" key="4">
    <source>
        <dbReference type="ARBA" id="ARBA00022679"/>
    </source>
</evidence>
<dbReference type="InterPro" id="IPR002562">
    <property type="entry name" value="3'-5'_exonuclease_dom"/>
</dbReference>
<proteinExistence type="inferred from homology"/>
<dbReference type="Gene3D" id="3.40.50.1010">
    <property type="entry name" value="5'-nuclease"/>
    <property type="match status" value="1"/>
</dbReference>
<dbReference type="Pfam" id="PF02739">
    <property type="entry name" value="5_3_exonuc_N"/>
    <property type="match status" value="1"/>
</dbReference>
<evidence type="ECO:0000313" key="20">
    <source>
        <dbReference type="EMBL" id="MDO2408839.1"/>
    </source>
</evidence>
<dbReference type="SUPFAM" id="SSF56672">
    <property type="entry name" value="DNA/RNA polymerases"/>
    <property type="match status" value="1"/>
</dbReference>
<dbReference type="NCBIfam" id="TIGR00593">
    <property type="entry name" value="pola"/>
    <property type="match status" value="1"/>
</dbReference>
<evidence type="ECO:0000256" key="6">
    <source>
        <dbReference type="ARBA" id="ARBA00022705"/>
    </source>
</evidence>
<keyword evidence="10 16" id="KW-0269">Exonuclease</keyword>
<dbReference type="InterPro" id="IPR020045">
    <property type="entry name" value="DNA_polI_H3TH"/>
</dbReference>
<dbReference type="Pfam" id="PF01367">
    <property type="entry name" value="5_3_exonuc"/>
    <property type="match status" value="1"/>
</dbReference>
<dbReference type="InterPro" id="IPR002421">
    <property type="entry name" value="5-3_exonuclease"/>
</dbReference>
<dbReference type="InterPro" id="IPR029060">
    <property type="entry name" value="PIN-like_dom_sf"/>
</dbReference>
<evidence type="ECO:0000256" key="5">
    <source>
        <dbReference type="ARBA" id="ARBA00022695"/>
    </source>
</evidence>
<evidence type="ECO:0000259" key="19">
    <source>
        <dbReference type="SMART" id="SM00482"/>
    </source>
</evidence>
<dbReference type="PANTHER" id="PTHR10133">
    <property type="entry name" value="DNA POLYMERASE I"/>
    <property type="match status" value="1"/>
</dbReference>
<evidence type="ECO:0000256" key="15">
    <source>
        <dbReference type="NCBIfam" id="TIGR00593"/>
    </source>
</evidence>
<dbReference type="InterPro" id="IPR018320">
    <property type="entry name" value="DNA_polymerase_1"/>
</dbReference>
<comment type="similarity">
    <text evidence="1 16">Belongs to the DNA polymerase type-A family.</text>
</comment>
<dbReference type="SMART" id="SM00475">
    <property type="entry name" value="53EXOc"/>
    <property type="match status" value="1"/>
</dbReference>
<gene>
    <name evidence="16 20" type="primary">polA</name>
    <name evidence="20" type="ORF">Q2362_01835</name>
</gene>
<evidence type="ECO:0000256" key="12">
    <source>
        <dbReference type="ARBA" id="ARBA00023125"/>
    </source>
</evidence>
<keyword evidence="7" id="KW-0540">Nuclease</keyword>
<evidence type="ECO:0000256" key="2">
    <source>
        <dbReference type="ARBA" id="ARBA00012417"/>
    </source>
</evidence>
<dbReference type="GO" id="GO:0003887">
    <property type="term" value="F:DNA-directed DNA polymerase activity"/>
    <property type="evidence" value="ECO:0007669"/>
    <property type="project" value="UniProtKB-EC"/>
</dbReference>
<dbReference type="SMART" id="SM00474">
    <property type="entry name" value="35EXOc"/>
    <property type="match status" value="1"/>
</dbReference>
<feature type="domain" description="DNA-directed DNA polymerase family A palm" evidence="19">
    <location>
        <begin position="668"/>
        <end position="866"/>
    </location>
</feature>
<evidence type="ECO:0000256" key="13">
    <source>
        <dbReference type="ARBA" id="ARBA00023204"/>
    </source>
</evidence>
<dbReference type="InterPro" id="IPR012337">
    <property type="entry name" value="RNaseH-like_sf"/>
</dbReference>
<dbReference type="Gene3D" id="3.30.420.10">
    <property type="entry name" value="Ribonuclease H-like superfamily/Ribonuclease H"/>
    <property type="match status" value="1"/>
</dbReference>
<dbReference type="SUPFAM" id="SSF47807">
    <property type="entry name" value="5' to 3' exonuclease, C-terminal subdomain"/>
    <property type="match status" value="1"/>
</dbReference>
<dbReference type="EMBL" id="JAULJQ010000002">
    <property type="protein sequence ID" value="MDO2408839.1"/>
    <property type="molecule type" value="Genomic_DNA"/>
</dbReference>
<evidence type="ECO:0000259" key="17">
    <source>
        <dbReference type="SMART" id="SM00474"/>
    </source>
</evidence>
<evidence type="ECO:0000256" key="11">
    <source>
        <dbReference type="ARBA" id="ARBA00022932"/>
    </source>
</evidence>
<evidence type="ECO:0000256" key="16">
    <source>
        <dbReference type="RuleBase" id="RU004460"/>
    </source>
</evidence>
<dbReference type="InterPro" id="IPR001098">
    <property type="entry name" value="DNA-dir_DNA_pol_A_palm_dom"/>
</dbReference>
<evidence type="ECO:0000256" key="1">
    <source>
        <dbReference type="ARBA" id="ARBA00007705"/>
    </source>
</evidence>
<sequence>MKKINIIDSFGLFFRLYYAMMGLRSAAGKPSGMVSGLATFIEKMNRDFPCDYAIFAFEGGGATFRHEIYPAYKATRKEAPAELKEQIPVCKEMIERMGFASFAKAGYEADDVIASLVKKYSGEYEIDILSSDKDLFALISDSVKIVDSKNKIWYDKEGCFQKYGVYPHQIRDYLAILGDTSDNVPGIKGLGERGARAILEQFGSLENATKNAEQIANTRAKNQLIAGAAESELSKKLITLYADIECLPEIESCLLPSNPFEKVVDILKEYSLNRILAKLPKTEQKELFAEPDFLSSSDEKIVQKAKSGELFSKAALSFESVLVLSENELDTLTQNLSENCVVALDTETTGLDVKTAKIVGFSFCVLKSEQRAYYVPLAHNYLGAPAQVSQNAAKRALERIYKAQVVGHNLKYDFEILRNNFGLELPKNYADTMILAWLENPEQKCAMDELASKLFAYETIKFESLVNVKKGQVFGDIEVELASKYASEDAFITLEFYKYFKQVLSKELWEVAKNLEFPFIATLISLEKSGIKADYNALNALNEKISARLKELEAQIYKIAGQSFNINSPKQLGAVLFEHLGLKAAKKTKSGYSTDESVLSSLEHPIAAPLLEFRELAKLKGTYTEPFMRLSSSGERVYTHFLHTGTATGRLSSHSPNLQNIPARGSLARDVRNCFVAENQNMLISLDYSQIELRLLAHFSADPALIAAFKADEDIHARTAISIFGDSEPSHRAVAKSINFGLIYGMGSSRLASNLGISTKEAKEYIERYFASFSTIKSYLAGIKAHAREQGRIFTLLGRQRVFDFSSAGPREQALYEREAVNSVFQGSAADIIKLAMNAIYPLLDENHKMILQIHDELIFEVAKNEAEIFAKKVANIMENVVSLNVPLKVNYAIAKSWGELK</sequence>
<keyword evidence="4 16" id="KW-0808">Transferase</keyword>
<keyword evidence="21" id="KW-1185">Reference proteome</keyword>
<dbReference type="SMART" id="SM00482">
    <property type="entry name" value="POLAc"/>
    <property type="match status" value="1"/>
</dbReference>
<keyword evidence="5 16" id="KW-0548">Nucleotidyltransferase</keyword>
<dbReference type="InterPro" id="IPR020046">
    <property type="entry name" value="5-3_exonucl_a-hlix_arch_N"/>
</dbReference>
<dbReference type="CDD" id="cd09859">
    <property type="entry name" value="PIN_53EXO"/>
    <property type="match status" value="1"/>
</dbReference>
<keyword evidence="12 16" id="KW-0238">DNA-binding</keyword>
<dbReference type="CDD" id="cd09898">
    <property type="entry name" value="H3TH_53EXO"/>
    <property type="match status" value="1"/>
</dbReference>
<keyword evidence="11 16" id="KW-0239">DNA-directed DNA polymerase</keyword>
<evidence type="ECO:0000256" key="8">
    <source>
        <dbReference type="ARBA" id="ARBA00022763"/>
    </source>
</evidence>
<dbReference type="SUPFAM" id="SSF53098">
    <property type="entry name" value="Ribonuclease H-like"/>
    <property type="match status" value="1"/>
</dbReference>
<dbReference type="SUPFAM" id="SSF88723">
    <property type="entry name" value="PIN domain-like"/>
    <property type="match status" value="1"/>
</dbReference>
<evidence type="ECO:0000259" key="18">
    <source>
        <dbReference type="SMART" id="SM00475"/>
    </source>
</evidence>
<dbReference type="Gene3D" id="1.10.150.20">
    <property type="entry name" value="5' to 3' exonuclease, C-terminal subdomain"/>
    <property type="match status" value="2"/>
</dbReference>
<evidence type="ECO:0000256" key="14">
    <source>
        <dbReference type="ARBA" id="ARBA00049244"/>
    </source>
</evidence>
<protein>
    <recommendedName>
        <fullName evidence="3 15">DNA polymerase I</fullName>
        <ecNumber evidence="2 15">2.7.7.7</ecNumber>
    </recommendedName>
</protein>
<dbReference type="EC" id="2.7.7.7" evidence="2 15"/>
<dbReference type="InterPro" id="IPR036397">
    <property type="entry name" value="RNaseH_sf"/>
</dbReference>
<reference evidence="20 21" key="1">
    <citation type="submission" date="2023-06" db="EMBL/GenBank/DDBJ databases">
        <title>Campylobacter magnum sp. nov., isolated from cecal contents of domestic pigs (Sus scrofa domesticus).</title>
        <authorList>
            <person name="Papic B."/>
            <person name="Gruntar I."/>
        </authorList>
    </citation>
    <scope>NUCLEOTIDE SEQUENCE [LARGE SCALE GENOMIC DNA]</scope>
    <source>
        <strain evidence="21">34484-21</strain>
    </source>
</reference>
<dbReference type="PROSITE" id="PS00447">
    <property type="entry name" value="DNA_POLYMERASE_A"/>
    <property type="match status" value="1"/>
</dbReference>
<feature type="domain" description="5'-3' exonuclease" evidence="18">
    <location>
        <begin position="2"/>
        <end position="256"/>
    </location>
</feature>
<evidence type="ECO:0000256" key="7">
    <source>
        <dbReference type="ARBA" id="ARBA00022722"/>
    </source>
</evidence>
<keyword evidence="13 16" id="KW-0234">DNA repair</keyword>
<dbReference type="InterPro" id="IPR036279">
    <property type="entry name" value="5-3_exonuclease_C_sf"/>
</dbReference>
<evidence type="ECO:0000256" key="9">
    <source>
        <dbReference type="ARBA" id="ARBA00022801"/>
    </source>
</evidence>
<feature type="domain" description="3'-5' exonuclease" evidence="17">
    <location>
        <begin position="320"/>
        <end position="505"/>
    </location>
</feature>
<accession>A0ABT8T5C9</accession>
<dbReference type="InterPro" id="IPR008918">
    <property type="entry name" value="HhH2"/>
</dbReference>
<dbReference type="InterPro" id="IPR043502">
    <property type="entry name" value="DNA/RNA_pol_sf"/>
</dbReference>
<dbReference type="Gene3D" id="3.30.70.370">
    <property type="match status" value="1"/>
</dbReference>
<comment type="function">
    <text evidence="16">In addition to polymerase activity, this DNA polymerase exhibits 3'-5' and 5'-3' exonuclease activity.</text>
</comment>
<dbReference type="Pfam" id="PF00476">
    <property type="entry name" value="DNA_pol_A"/>
    <property type="match status" value="1"/>
</dbReference>
<dbReference type="PRINTS" id="PR00868">
    <property type="entry name" value="DNAPOLI"/>
</dbReference>
<dbReference type="InterPro" id="IPR002298">
    <property type="entry name" value="DNA_polymerase_A"/>
</dbReference>
<comment type="catalytic activity">
    <reaction evidence="14 16">
        <text>DNA(n) + a 2'-deoxyribonucleoside 5'-triphosphate = DNA(n+1) + diphosphate</text>
        <dbReference type="Rhea" id="RHEA:22508"/>
        <dbReference type="Rhea" id="RHEA-COMP:17339"/>
        <dbReference type="Rhea" id="RHEA-COMP:17340"/>
        <dbReference type="ChEBI" id="CHEBI:33019"/>
        <dbReference type="ChEBI" id="CHEBI:61560"/>
        <dbReference type="ChEBI" id="CHEBI:173112"/>
        <dbReference type="EC" id="2.7.7.7"/>
    </reaction>
</comment>
<dbReference type="Gene3D" id="1.20.1060.10">
    <property type="entry name" value="Taq DNA Polymerase, Chain T, domain 4"/>
    <property type="match status" value="1"/>
</dbReference>
<dbReference type="CDD" id="cd08637">
    <property type="entry name" value="DNA_pol_A_pol_I_C"/>
    <property type="match status" value="1"/>
</dbReference>
<dbReference type="CDD" id="cd06139">
    <property type="entry name" value="DNA_polA_I_Ecoli_like_exo"/>
    <property type="match status" value="1"/>
</dbReference>
<dbReference type="SMART" id="SM00279">
    <property type="entry name" value="HhH2"/>
    <property type="match status" value="1"/>
</dbReference>
<organism evidence="20 21">
    <name type="scientific">Campylobacter magnus</name>
    <dbReference type="NCBI Taxonomy" id="3026462"/>
    <lineage>
        <taxon>Bacteria</taxon>
        <taxon>Pseudomonadati</taxon>
        <taxon>Campylobacterota</taxon>
        <taxon>Epsilonproteobacteria</taxon>
        <taxon>Campylobacterales</taxon>
        <taxon>Campylobacteraceae</taxon>
        <taxon>Campylobacter</taxon>
    </lineage>
</organism>
<dbReference type="Proteomes" id="UP001171111">
    <property type="component" value="Unassembled WGS sequence"/>
</dbReference>
<keyword evidence="6 16" id="KW-0235">DNA replication</keyword>
<evidence type="ECO:0000256" key="3">
    <source>
        <dbReference type="ARBA" id="ARBA00020311"/>
    </source>
</evidence>
<comment type="caution">
    <text evidence="20">The sequence shown here is derived from an EMBL/GenBank/DDBJ whole genome shotgun (WGS) entry which is preliminary data.</text>
</comment>
<dbReference type="NCBIfam" id="NF004397">
    <property type="entry name" value="PRK05755.1"/>
    <property type="match status" value="1"/>
</dbReference>
<name>A0ABT8T5C9_9BACT</name>
<dbReference type="PANTHER" id="PTHR10133:SF27">
    <property type="entry name" value="DNA POLYMERASE NU"/>
    <property type="match status" value="1"/>
</dbReference>
<evidence type="ECO:0000313" key="21">
    <source>
        <dbReference type="Proteomes" id="UP001171111"/>
    </source>
</evidence>